<organism evidence="2 3">
    <name type="scientific">Sclerotinia trifoliorum</name>
    <dbReference type="NCBI Taxonomy" id="28548"/>
    <lineage>
        <taxon>Eukaryota</taxon>
        <taxon>Fungi</taxon>
        <taxon>Dikarya</taxon>
        <taxon>Ascomycota</taxon>
        <taxon>Pezizomycotina</taxon>
        <taxon>Leotiomycetes</taxon>
        <taxon>Helotiales</taxon>
        <taxon>Sclerotiniaceae</taxon>
        <taxon>Sclerotinia</taxon>
    </lineage>
</organism>
<feature type="region of interest" description="Disordered" evidence="1">
    <location>
        <begin position="1"/>
        <end position="180"/>
    </location>
</feature>
<feature type="compositionally biased region" description="Polar residues" evidence="1">
    <location>
        <begin position="136"/>
        <end position="154"/>
    </location>
</feature>
<proteinExistence type="predicted"/>
<feature type="compositionally biased region" description="Polar residues" evidence="1">
    <location>
        <begin position="18"/>
        <end position="32"/>
    </location>
</feature>
<feature type="compositionally biased region" description="Polar residues" evidence="1">
    <location>
        <begin position="117"/>
        <end position="126"/>
    </location>
</feature>
<protein>
    <submittedName>
        <fullName evidence="2">Ddbcd92f-fda8-4b82-aaec-c9b31e34f7dc</fullName>
    </submittedName>
</protein>
<comment type="caution">
    <text evidence="2">The sequence shown here is derived from an EMBL/GenBank/DDBJ whole genome shotgun (WGS) entry which is preliminary data.</text>
</comment>
<keyword evidence="3" id="KW-1185">Reference proteome</keyword>
<name>A0A8H2VUZ0_9HELO</name>
<feature type="compositionally biased region" description="Polar residues" evidence="1">
    <location>
        <begin position="168"/>
        <end position="180"/>
    </location>
</feature>
<feature type="compositionally biased region" description="Polar residues" evidence="1">
    <location>
        <begin position="77"/>
        <end position="91"/>
    </location>
</feature>
<feature type="region of interest" description="Disordered" evidence="1">
    <location>
        <begin position="518"/>
        <end position="539"/>
    </location>
</feature>
<reference evidence="2" key="1">
    <citation type="submission" date="2020-10" db="EMBL/GenBank/DDBJ databases">
        <authorList>
            <person name="Kusch S."/>
        </authorList>
    </citation>
    <scope>NUCLEOTIDE SEQUENCE</scope>
    <source>
        <strain evidence="2">SwB9</strain>
    </source>
</reference>
<evidence type="ECO:0000313" key="2">
    <source>
        <dbReference type="EMBL" id="CAD6444843.1"/>
    </source>
</evidence>
<gene>
    <name evidence="2" type="ORF">SCLTRI_LOCUS4635</name>
</gene>
<sequence>MSLSNFPTNLILLEDDGQNNNNSPLETTSFSKQGEKEKEIVSDPILRYSDSSPGVDNEEYHPPTSDPPTSFERHGIASTNSASHLNDQGFRNSPLLPWQNPHPAPSDSYRSSDDFGHQNTYPSEPQQYLYPFPHYQPSTSAPYENNSSSTQSFDSKLYGNQVPRDRPSSNSPSIDGQTFNDQFASDQISSSRFFDSQGLSLHHKILDHMHGLELTPDGYPVLRPGTLTMSIIPPPTHDELGYLTAWIPQNGPEIENFFAQRPSMHRYSLKAPLRDQLHGVIRIMMFEQAAFQPENDDINHSYDLLCLALLRGYRIQYLGQAAELQCIAATQIMPSPPQPPIAGPELPSFGSTGFQSLAGGYNERVKATDEDLIKEWGGSVRIVNALGVEHERLLERRESSSVHNKNHPEAIRLMLYPPSTGSNLSDHDILQMVRINPVARHQRASDVYTDRGEYKRRYKRFTEMSDDILRREGLQRSWIPRTVSDRPSNSVERAERAIQLGLTGDHKLFADAAAERTRRAQAGIDGSNGRARGMRRRRS</sequence>
<evidence type="ECO:0000256" key="1">
    <source>
        <dbReference type="SAM" id="MobiDB-lite"/>
    </source>
</evidence>
<dbReference type="OrthoDB" id="3542815at2759"/>
<dbReference type="Proteomes" id="UP000624404">
    <property type="component" value="Unassembled WGS sequence"/>
</dbReference>
<evidence type="ECO:0000313" key="3">
    <source>
        <dbReference type="Proteomes" id="UP000624404"/>
    </source>
</evidence>
<accession>A0A8H2VUZ0</accession>
<dbReference type="EMBL" id="CAJHIA010000013">
    <property type="protein sequence ID" value="CAD6444843.1"/>
    <property type="molecule type" value="Genomic_DNA"/>
</dbReference>
<dbReference type="AlphaFoldDB" id="A0A8H2VUZ0"/>